<evidence type="ECO:0000313" key="2">
    <source>
        <dbReference type="Proteomes" id="UP001627154"/>
    </source>
</evidence>
<dbReference type="AlphaFoldDB" id="A0ABD2XPV8"/>
<protein>
    <submittedName>
        <fullName evidence="1">Uncharacterized protein</fullName>
    </submittedName>
</protein>
<gene>
    <name evidence="1" type="ORF">TKK_000449</name>
</gene>
<accession>A0ABD2XPV8</accession>
<keyword evidence="2" id="KW-1185">Reference proteome</keyword>
<evidence type="ECO:0000313" key="1">
    <source>
        <dbReference type="EMBL" id="KAL3407468.1"/>
    </source>
</evidence>
<sequence length="174" mass="19374">MKRFVQKIFNPKESKREPGRTHTHTITVASELQCVHTRRTYIYPRGGGDGGRALISSTALCNETTSTSGRNQDFKNTTISRFPIAARRFSICGKLAHETVFTAGDSRVCGSVCALASLSSCNILQSRVVVIAARHLVYYINSERNKKITNQAESLIKANARTKRRPIAEEDEEE</sequence>
<dbReference type="EMBL" id="JBJJXI010000007">
    <property type="protein sequence ID" value="KAL3407468.1"/>
    <property type="molecule type" value="Genomic_DNA"/>
</dbReference>
<reference evidence="1 2" key="1">
    <citation type="journal article" date="2024" name="bioRxiv">
        <title>A reference genome for Trichogramma kaykai: A tiny desert-dwelling parasitoid wasp with competing sex-ratio distorters.</title>
        <authorList>
            <person name="Culotta J."/>
            <person name="Lindsey A.R."/>
        </authorList>
    </citation>
    <scope>NUCLEOTIDE SEQUENCE [LARGE SCALE GENOMIC DNA]</scope>
    <source>
        <strain evidence="1 2">KSX58</strain>
    </source>
</reference>
<organism evidence="1 2">
    <name type="scientific">Trichogramma kaykai</name>
    <dbReference type="NCBI Taxonomy" id="54128"/>
    <lineage>
        <taxon>Eukaryota</taxon>
        <taxon>Metazoa</taxon>
        <taxon>Ecdysozoa</taxon>
        <taxon>Arthropoda</taxon>
        <taxon>Hexapoda</taxon>
        <taxon>Insecta</taxon>
        <taxon>Pterygota</taxon>
        <taxon>Neoptera</taxon>
        <taxon>Endopterygota</taxon>
        <taxon>Hymenoptera</taxon>
        <taxon>Apocrita</taxon>
        <taxon>Proctotrupomorpha</taxon>
        <taxon>Chalcidoidea</taxon>
        <taxon>Trichogrammatidae</taxon>
        <taxon>Trichogramma</taxon>
    </lineage>
</organism>
<proteinExistence type="predicted"/>
<name>A0ABD2XPV8_9HYME</name>
<comment type="caution">
    <text evidence="1">The sequence shown here is derived from an EMBL/GenBank/DDBJ whole genome shotgun (WGS) entry which is preliminary data.</text>
</comment>
<dbReference type="Proteomes" id="UP001627154">
    <property type="component" value="Unassembled WGS sequence"/>
</dbReference>